<dbReference type="InterPro" id="IPR036390">
    <property type="entry name" value="WH_DNA-bd_sf"/>
</dbReference>
<evidence type="ECO:0000313" key="6">
    <source>
        <dbReference type="EMBL" id="GGM52960.1"/>
    </source>
</evidence>
<keyword evidence="3" id="KW-0804">Transcription</keyword>
<dbReference type="PANTHER" id="PTHR44846:SF17">
    <property type="entry name" value="GNTR-FAMILY TRANSCRIPTIONAL REGULATOR"/>
    <property type="match status" value="1"/>
</dbReference>
<sequence>MTPGRSASYRRIVDDLRRIIESGELGEGSKLPGVREIATRYGVPTGTVSRAIAELAAAGLVQAKRRGGTYVRRFAAIPRSSPGRLAKERWLGGETIQDADTKDRRRELNTSTGETPAPDWVAAALGVAAGEPVAFRDRRYAVDERFVQLATSYLPVDIARGTQIMHTDTGPGGTYARLAEIGHRPVRFTEYLRARMPSPEETDRLELPVGTPVFEITRHAFNEEGRCVEINRMILDGMAYLLDYSFPA</sequence>
<dbReference type="Pfam" id="PF07702">
    <property type="entry name" value="UTRA"/>
    <property type="match status" value="1"/>
</dbReference>
<dbReference type="GO" id="GO:0003700">
    <property type="term" value="F:DNA-binding transcription factor activity"/>
    <property type="evidence" value="ECO:0007669"/>
    <property type="project" value="InterPro"/>
</dbReference>
<dbReference type="Proteomes" id="UP000642070">
    <property type="component" value="Unassembled WGS sequence"/>
</dbReference>
<evidence type="ECO:0000256" key="3">
    <source>
        <dbReference type="ARBA" id="ARBA00023163"/>
    </source>
</evidence>
<protein>
    <submittedName>
        <fullName evidence="6">GntR family transcriptional regulator</fullName>
    </submittedName>
</protein>
<dbReference type="Gene3D" id="1.10.10.10">
    <property type="entry name" value="Winged helix-like DNA-binding domain superfamily/Winged helix DNA-binding domain"/>
    <property type="match status" value="1"/>
</dbReference>
<evidence type="ECO:0000256" key="4">
    <source>
        <dbReference type="SAM" id="MobiDB-lite"/>
    </source>
</evidence>
<dbReference type="InterPro" id="IPR050679">
    <property type="entry name" value="Bact_HTH_transcr_reg"/>
</dbReference>
<proteinExistence type="predicted"/>
<evidence type="ECO:0000256" key="2">
    <source>
        <dbReference type="ARBA" id="ARBA00023125"/>
    </source>
</evidence>
<dbReference type="EMBL" id="BMPI01000035">
    <property type="protein sequence ID" value="GGM52960.1"/>
    <property type="molecule type" value="Genomic_DNA"/>
</dbReference>
<dbReference type="SMART" id="SM00345">
    <property type="entry name" value="HTH_GNTR"/>
    <property type="match status" value="1"/>
</dbReference>
<dbReference type="InterPro" id="IPR000524">
    <property type="entry name" value="Tscrpt_reg_HTH_GntR"/>
</dbReference>
<dbReference type="AlphaFoldDB" id="A0A917U2M4"/>
<comment type="caution">
    <text evidence="6">The sequence shown here is derived from an EMBL/GenBank/DDBJ whole genome shotgun (WGS) entry which is preliminary data.</text>
</comment>
<feature type="compositionally biased region" description="Basic and acidic residues" evidence="4">
    <location>
        <begin position="99"/>
        <end position="108"/>
    </location>
</feature>
<evidence type="ECO:0000259" key="5">
    <source>
        <dbReference type="PROSITE" id="PS50949"/>
    </source>
</evidence>
<dbReference type="GO" id="GO:0045892">
    <property type="term" value="P:negative regulation of DNA-templated transcription"/>
    <property type="evidence" value="ECO:0007669"/>
    <property type="project" value="TreeGrafter"/>
</dbReference>
<accession>A0A917U2M4</accession>
<feature type="domain" description="HTH gntR-type" evidence="5">
    <location>
        <begin position="6"/>
        <end position="74"/>
    </location>
</feature>
<keyword evidence="1" id="KW-0805">Transcription regulation</keyword>
<dbReference type="InterPro" id="IPR036388">
    <property type="entry name" value="WH-like_DNA-bd_sf"/>
</dbReference>
<dbReference type="SMART" id="SM00866">
    <property type="entry name" value="UTRA"/>
    <property type="match status" value="1"/>
</dbReference>
<organism evidence="6 7">
    <name type="scientific">Dactylosporangium sucinum</name>
    <dbReference type="NCBI Taxonomy" id="1424081"/>
    <lineage>
        <taxon>Bacteria</taxon>
        <taxon>Bacillati</taxon>
        <taxon>Actinomycetota</taxon>
        <taxon>Actinomycetes</taxon>
        <taxon>Micromonosporales</taxon>
        <taxon>Micromonosporaceae</taxon>
        <taxon>Dactylosporangium</taxon>
    </lineage>
</organism>
<dbReference type="PROSITE" id="PS50949">
    <property type="entry name" value="HTH_GNTR"/>
    <property type="match status" value="1"/>
</dbReference>
<dbReference type="InterPro" id="IPR028978">
    <property type="entry name" value="Chorismate_lyase_/UTRA_dom_sf"/>
</dbReference>
<dbReference type="CDD" id="cd07377">
    <property type="entry name" value="WHTH_GntR"/>
    <property type="match status" value="1"/>
</dbReference>
<reference evidence="6" key="2">
    <citation type="submission" date="2020-09" db="EMBL/GenBank/DDBJ databases">
        <authorList>
            <person name="Sun Q."/>
            <person name="Ohkuma M."/>
        </authorList>
    </citation>
    <scope>NUCLEOTIDE SEQUENCE</scope>
    <source>
        <strain evidence="6">JCM 19831</strain>
    </source>
</reference>
<evidence type="ECO:0000313" key="7">
    <source>
        <dbReference type="Proteomes" id="UP000642070"/>
    </source>
</evidence>
<feature type="region of interest" description="Disordered" evidence="4">
    <location>
        <begin position="93"/>
        <end position="116"/>
    </location>
</feature>
<dbReference type="InterPro" id="IPR011663">
    <property type="entry name" value="UTRA"/>
</dbReference>
<keyword evidence="7" id="KW-1185">Reference proteome</keyword>
<dbReference type="PANTHER" id="PTHR44846">
    <property type="entry name" value="MANNOSYL-D-GLYCERATE TRANSPORT/METABOLISM SYSTEM REPRESSOR MNGR-RELATED"/>
    <property type="match status" value="1"/>
</dbReference>
<name>A0A917U2M4_9ACTN</name>
<dbReference type="Gene3D" id="3.40.1410.10">
    <property type="entry name" value="Chorismate lyase-like"/>
    <property type="match status" value="1"/>
</dbReference>
<dbReference type="SUPFAM" id="SSF64288">
    <property type="entry name" value="Chorismate lyase-like"/>
    <property type="match status" value="1"/>
</dbReference>
<evidence type="ECO:0000256" key="1">
    <source>
        <dbReference type="ARBA" id="ARBA00023015"/>
    </source>
</evidence>
<keyword evidence="2" id="KW-0238">DNA-binding</keyword>
<gene>
    <name evidence="6" type="ORF">GCM10007977_063200</name>
</gene>
<dbReference type="Pfam" id="PF00392">
    <property type="entry name" value="GntR"/>
    <property type="match status" value="1"/>
</dbReference>
<dbReference type="SUPFAM" id="SSF46785">
    <property type="entry name" value="Winged helix' DNA-binding domain"/>
    <property type="match status" value="1"/>
</dbReference>
<dbReference type="GO" id="GO:0003677">
    <property type="term" value="F:DNA binding"/>
    <property type="evidence" value="ECO:0007669"/>
    <property type="project" value="UniProtKB-KW"/>
</dbReference>
<reference evidence="6" key="1">
    <citation type="journal article" date="2014" name="Int. J. Syst. Evol. Microbiol.">
        <title>Complete genome sequence of Corynebacterium casei LMG S-19264T (=DSM 44701T), isolated from a smear-ripened cheese.</title>
        <authorList>
            <consortium name="US DOE Joint Genome Institute (JGI-PGF)"/>
            <person name="Walter F."/>
            <person name="Albersmeier A."/>
            <person name="Kalinowski J."/>
            <person name="Ruckert C."/>
        </authorList>
    </citation>
    <scope>NUCLEOTIDE SEQUENCE</scope>
    <source>
        <strain evidence="6">JCM 19831</strain>
    </source>
</reference>